<evidence type="ECO:0000313" key="1">
    <source>
        <dbReference type="EMBL" id="KAG2218754.1"/>
    </source>
</evidence>
<keyword evidence="2" id="KW-1185">Reference proteome</keyword>
<dbReference type="GO" id="GO:0003676">
    <property type="term" value="F:nucleic acid binding"/>
    <property type="evidence" value="ECO:0007669"/>
    <property type="project" value="InterPro"/>
</dbReference>
<dbReference type="AlphaFoldDB" id="A0A8H7VL93"/>
<dbReference type="InterPro" id="IPR036397">
    <property type="entry name" value="RNaseH_sf"/>
</dbReference>
<comment type="caution">
    <text evidence="1">The sequence shown here is derived from an EMBL/GenBank/DDBJ whole genome shotgun (WGS) entry which is preliminary data.</text>
</comment>
<proteinExistence type="predicted"/>
<evidence type="ECO:0008006" key="3">
    <source>
        <dbReference type="Google" id="ProtNLM"/>
    </source>
</evidence>
<accession>A0A8H7VL93</accession>
<dbReference type="Proteomes" id="UP000646827">
    <property type="component" value="Unassembled WGS sequence"/>
</dbReference>
<evidence type="ECO:0000313" key="2">
    <source>
        <dbReference type="Proteomes" id="UP000646827"/>
    </source>
</evidence>
<sequence>MDKDDLEPVQMEKGLTAGKAENLMNIPRRTGYNWLQEDQKNLIDRLEGKVDDDDNLTENRGRKKLLTAEDHKKHLEKTFRENFSTTIDQAMDILTTNFKAAFHINIKRTMAWSKKGERAIGKKAITRAQATAILSALSPHGIINVKVRRPYQSTSENRKLQKTLSKDSRSTAVKITSTVTGHYFNFIANTLNVLDNHEQFKGFYIVMDNVLIHRNVDIERAKPQSDDRHKVHVVKFYDDWTEARVFDAMDFLSQKLFDPTVKKITVHNFLK</sequence>
<name>A0A8H7VL93_9FUNG</name>
<reference evidence="1 2" key="1">
    <citation type="submission" date="2020-12" db="EMBL/GenBank/DDBJ databases">
        <title>Metabolic potential, ecology and presence of endohyphal bacteria is reflected in genomic diversity of Mucoromycotina.</title>
        <authorList>
            <person name="Muszewska A."/>
            <person name="Okrasinska A."/>
            <person name="Steczkiewicz K."/>
            <person name="Drgas O."/>
            <person name="Orlowska M."/>
            <person name="Perlinska-Lenart U."/>
            <person name="Aleksandrzak-Piekarczyk T."/>
            <person name="Szatraj K."/>
            <person name="Zielenkiewicz U."/>
            <person name="Pilsyk S."/>
            <person name="Malc E."/>
            <person name="Mieczkowski P."/>
            <person name="Kruszewska J.S."/>
            <person name="Biernat P."/>
            <person name="Pawlowska J."/>
        </authorList>
    </citation>
    <scope>NUCLEOTIDE SEQUENCE [LARGE SCALE GENOMIC DNA]</scope>
    <source>
        <strain evidence="1 2">CBS 142.35</strain>
    </source>
</reference>
<dbReference type="OrthoDB" id="2282487at2759"/>
<dbReference type="Gene3D" id="3.30.420.10">
    <property type="entry name" value="Ribonuclease H-like superfamily/Ribonuclease H"/>
    <property type="match status" value="1"/>
</dbReference>
<gene>
    <name evidence="1" type="ORF">INT45_003072</name>
</gene>
<dbReference type="EMBL" id="JAEPRB010000212">
    <property type="protein sequence ID" value="KAG2218754.1"/>
    <property type="molecule type" value="Genomic_DNA"/>
</dbReference>
<organism evidence="1 2">
    <name type="scientific">Circinella minor</name>
    <dbReference type="NCBI Taxonomy" id="1195481"/>
    <lineage>
        <taxon>Eukaryota</taxon>
        <taxon>Fungi</taxon>
        <taxon>Fungi incertae sedis</taxon>
        <taxon>Mucoromycota</taxon>
        <taxon>Mucoromycotina</taxon>
        <taxon>Mucoromycetes</taxon>
        <taxon>Mucorales</taxon>
        <taxon>Lichtheimiaceae</taxon>
        <taxon>Circinella</taxon>
    </lineage>
</organism>
<protein>
    <recommendedName>
        <fullName evidence="3">Tc1-like transposase DDE domain-containing protein</fullName>
    </recommendedName>
</protein>